<reference evidence="7 8" key="1">
    <citation type="submission" date="2018-06" db="EMBL/GenBank/DDBJ databases">
        <title>Genomic Encyclopedia of Type Strains, Phase IV (KMG-IV): sequencing the most valuable type-strain genomes for metagenomic binning, comparative biology and taxonomic classification.</title>
        <authorList>
            <person name="Goeker M."/>
        </authorList>
    </citation>
    <scope>NUCLEOTIDE SEQUENCE [LARGE SCALE GENOMIC DNA]</scope>
    <source>
        <strain evidence="7 8">DSM 5</strain>
    </source>
</reference>
<keyword evidence="8" id="KW-1185">Reference proteome</keyword>
<sequence length="315" mass="35106">MKKKFLCILVIVMMFLTACSPSKQSSEDNPTIKIGYLPITHAGPLFLGDHLHNGQYDGYQVELVKFGSWPDLMDALNTGRIDGASVLAELAMKANELGIDLQTVALAHKDGNVLISSNDIQTTADLKDKTYAIPHKFSSHNILLNEMLKKNGMSYDDVNVVEMTPAEMPAALSENRIAGYVVAEPFGAIAVAMEKGKVHAHSDEIWPNSYCCIIVLHTDFIRNNKEVVQSFVNEYVALGKQADLKGDEVYDAFSKFMKVDRAVLELSMQWISYDELRVDEEEYNKLSDFMVEMGISDNPPTYKNFVDNTFIDGAS</sequence>
<comment type="subcellular location">
    <subcellularLocation>
        <location evidence="1">Cell inner membrane</location>
    </subcellularLocation>
</comment>
<organism evidence="7 8">
    <name type="scientific">Psychrobacillus insolitus</name>
    <dbReference type="NCBI Taxonomy" id="1461"/>
    <lineage>
        <taxon>Bacteria</taxon>
        <taxon>Bacillati</taxon>
        <taxon>Bacillota</taxon>
        <taxon>Bacilli</taxon>
        <taxon>Bacillales</taxon>
        <taxon>Bacillaceae</taxon>
        <taxon>Psychrobacillus</taxon>
    </lineage>
</organism>
<dbReference type="AlphaFoldDB" id="A0A2W7MKA3"/>
<accession>A0A2W7MKA3</accession>
<evidence type="ECO:0000313" key="8">
    <source>
        <dbReference type="Proteomes" id="UP000248646"/>
    </source>
</evidence>
<keyword evidence="6" id="KW-0732">Signal</keyword>
<keyword evidence="5" id="KW-0472">Membrane</keyword>
<dbReference type="GO" id="GO:0005886">
    <property type="term" value="C:plasma membrane"/>
    <property type="evidence" value="ECO:0007669"/>
    <property type="project" value="UniProtKB-SubCell"/>
</dbReference>
<dbReference type="PROSITE" id="PS51257">
    <property type="entry name" value="PROKAR_LIPOPROTEIN"/>
    <property type="match status" value="1"/>
</dbReference>
<evidence type="ECO:0000256" key="6">
    <source>
        <dbReference type="SAM" id="SignalP"/>
    </source>
</evidence>
<dbReference type="EMBL" id="QKZI01000005">
    <property type="protein sequence ID" value="PZX03876.1"/>
    <property type="molecule type" value="Genomic_DNA"/>
</dbReference>
<dbReference type="Gene3D" id="3.40.190.10">
    <property type="entry name" value="Periplasmic binding protein-like II"/>
    <property type="match status" value="2"/>
</dbReference>
<protein>
    <submittedName>
        <fullName evidence="7">NitT/TauT family transport system substrate-binding protein</fullName>
    </submittedName>
</protein>
<dbReference type="InterPro" id="IPR044527">
    <property type="entry name" value="NrtA/CpmA_ABC-bd_dom"/>
</dbReference>
<feature type="signal peptide" evidence="6">
    <location>
        <begin position="1"/>
        <end position="25"/>
    </location>
</feature>
<evidence type="ECO:0000256" key="5">
    <source>
        <dbReference type="ARBA" id="ARBA00023136"/>
    </source>
</evidence>
<proteinExistence type="predicted"/>
<keyword evidence="3" id="KW-1003">Cell membrane</keyword>
<evidence type="ECO:0000313" key="7">
    <source>
        <dbReference type="EMBL" id="PZX03876.1"/>
    </source>
</evidence>
<dbReference type="OrthoDB" id="570524at2"/>
<name>A0A2W7MKA3_9BACI</name>
<dbReference type="CDD" id="cd13553">
    <property type="entry name" value="PBP2_NrtA_CpmA_like"/>
    <property type="match status" value="1"/>
</dbReference>
<feature type="chain" id="PRO_5039494929" evidence="6">
    <location>
        <begin position="26"/>
        <end position="315"/>
    </location>
</feature>
<evidence type="ECO:0000256" key="4">
    <source>
        <dbReference type="ARBA" id="ARBA00022519"/>
    </source>
</evidence>
<evidence type="ECO:0000256" key="2">
    <source>
        <dbReference type="ARBA" id="ARBA00022448"/>
    </source>
</evidence>
<dbReference type="PANTHER" id="PTHR30024">
    <property type="entry name" value="ALIPHATIC SULFONATES-BINDING PROTEIN-RELATED"/>
    <property type="match status" value="1"/>
</dbReference>
<keyword evidence="2" id="KW-0813">Transport</keyword>
<gene>
    <name evidence="7" type="ORF">C7437_10573</name>
</gene>
<dbReference type="Pfam" id="PF13379">
    <property type="entry name" value="NMT1_2"/>
    <property type="match status" value="1"/>
</dbReference>
<comment type="caution">
    <text evidence="7">The sequence shown here is derived from an EMBL/GenBank/DDBJ whole genome shotgun (WGS) entry which is preliminary data.</text>
</comment>
<dbReference type="Proteomes" id="UP000248646">
    <property type="component" value="Unassembled WGS sequence"/>
</dbReference>
<evidence type="ECO:0000256" key="3">
    <source>
        <dbReference type="ARBA" id="ARBA00022475"/>
    </source>
</evidence>
<dbReference type="PANTHER" id="PTHR30024:SF43">
    <property type="entry name" value="BLL4572 PROTEIN"/>
    <property type="match status" value="1"/>
</dbReference>
<dbReference type="SUPFAM" id="SSF53850">
    <property type="entry name" value="Periplasmic binding protein-like II"/>
    <property type="match status" value="1"/>
</dbReference>
<evidence type="ECO:0000256" key="1">
    <source>
        <dbReference type="ARBA" id="ARBA00004533"/>
    </source>
</evidence>
<dbReference type="RefSeq" id="WP_111439921.1">
    <property type="nucleotide sequence ID" value="NZ_QKZI01000005.1"/>
</dbReference>
<keyword evidence="4" id="KW-0997">Cell inner membrane</keyword>